<evidence type="ECO:0000313" key="3">
    <source>
        <dbReference type="Proteomes" id="UP000007879"/>
    </source>
</evidence>
<proteinExistence type="predicted"/>
<keyword evidence="1" id="KW-0812">Transmembrane</keyword>
<organism evidence="2 3">
    <name type="scientific">Amphimedon queenslandica</name>
    <name type="common">Sponge</name>
    <dbReference type="NCBI Taxonomy" id="400682"/>
    <lineage>
        <taxon>Eukaryota</taxon>
        <taxon>Metazoa</taxon>
        <taxon>Porifera</taxon>
        <taxon>Demospongiae</taxon>
        <taxon>Heteroscleromorpha</taxon>
        <taxon>Haplosclerida</taxon>
        <taxon>Niphatidae</taxon>
        <taxon>Amphimedon</taxon>
    </lineage>
</organism>
<dbReference type="KEGG" id="aqu:109590260"/>
<reference evidence="2" key="2">
    <citation type="submission" date="2024-06" db="UniProtKB">
        <authorList>
            <consortium name="EnsemblMetazoa"/>
        </authorList>
    </citation>
    <scope>IDENTIFICATION</scope>
</reference>
<dbReference type="RefSeq" id="XP_019861743.1">
    <property type="nucleotide sequence ID" value="XM_020006184.1"/>
</dbReference>
<keyword evidence="1" id="KW-0472">Membrane</keyword>
<protein>
    <submittedName>
        <fullName evidence="2">Uncharacterized protein</fullName>
    </submittedName>
</protein>
<evidence type="ECO:0000313" key="2">
    <source>
        <dbReference type="EnsemblMetazoa" id="XP_019861743.1"/>
    </source>
</evidence>
<reference evidence="3" key="1">
    <citation type="journal article" date="2010" name="Nature">
        <title>The Amphimedon queenslandica genome and the evolution of animal complexity.</title>
        <authorList>
            <person name="Srivastava M."/>
            <person name="Simakov O."/>
            <person name="Chapman J."/>
            <person name="Fahey B."/>
            <person name="Gauthier M.E."/>
            <person name="Mitros T."/>
            <person name="Richards G.S."/>
            <person name="Conaco C."/>
            <person name="Dacre M."/>
            <person name="Hellsten U."/>
            <person name="Larroux C."/>
            <person name="Putnam N.H."/>
            <person name="Stanke M."/>
            <person name="Adamska M."/>
            <person name="Darling A."/>
            <person name="Degnan S.M."/>
            <person name="Oakley T.H."/>
            <person name="Plachetzki D.C."/>
            <person name="Zhai Y."/>
            <person name="Adamski M."/>
            <person name="Calcino A."/>
            <person name="Cummins S.F."/>
            <person name="Goodstein D.M."/>
            <person name="Harris C."/>
            <person name="Jackson D.J."/>
            <person name="Leys S.P."/>
            <person name="Shu S."/>
            <person name="Woodcroft B.J."/>
            <person name="Vervoort M."/>
            <person name="Kosik K.S."/>
            <person name="Manning G."/>
            <person name="Degnan B.M."/>
            <person name="Rokhsar D.S."/>
        </authorList>
    </citation>
    <scope>NUCLEOTIDE SEQUENCE [LARGE SCALE GENOMIC DNA]</scope>
</reference>
<feature type="transmembrane region" description="Helical" evidence="1">
    <location>
        <begin position="12"/>
        <end position="34"/>
    </location>
</feature>
<dbReference type="AlphaFoldDB" id="A0AAN0JXR4"/>
<dbReference type="EnsemblMetazoa" id="XM_020006184.1">
    <property type="protein sequence ID" value="XP_019861743.1"/>
    <property type="gene ID" value="LOC109590260"/>
</dbReference>
<sequence length="202" mass="22453">MRLDQGRFRYIILCSLRIILITGTVTAIAVSMYVGTLLGSRSQGVWPRETRALSLCKIEDLQIYHPHTNTRRVPPSTKVTVKCFTSHCEHVHINVKQSERELNCTPIDRNGIRTCNITIMEPVELICVGVHDDECECKSSRSILIEIENSTANAEHPTEKLPCNCSTTSCEGNRTSIGSAVLNQANVSLTIMAILISLIVLF</sequence>
<keyword evidence="3" id="KW-1185">Reference proteome</keyword>
<dbReference type="GeneID" id="109590260"/>
<name>A0AAN0JXR4_AMPQE</name>
<accession>A0AAN0JXR4</accession>
<evidence type="ECO:0000256" key="1">
    <source>
        <dbReference type="SAM" id="Phobius"/>
    </source>
</evidence>
<dbReference type="Proteomes" id="UP000007879">
    <property type="component" value="Unassembled WGS sequence"/>
</dbReference>
<keyword evidence="1" id="KW-1133">Transmembrane helix</keyword>